<organism evidence="1 2">
    <name type="scientific">Callorhinchus milii</name>
    <name type="common">Ghost shark</name>
    <dbReference type="NCBI Taxonomy" id="7868"/>
    <lineage>
        <taxon>Eukaryota</taxon>
        <taxon>Metazoa</taxon>
        <taxon>Chordata</taxon>
        <taxon>Craniata</taxon>
        <taxon>Vertebrata</taxon>
        <taxon>Chondrichthyes</taxon>
        <taxon>Holocephali</taxon>
        <taxon>Chimaeriformes</taxon>
        <taxon>Callorhinchidae</taxon>
        <taxon>Callorhinchus</taxon>
    </lineage>
</organism>
<evidence type="ECO:0000313" key="1">
    <source>
        <dbReference type="Ensembl" id="ENSCMIP00000018154.1"/>
    </source>
</evidence>
<dbReference type="AlphaFoldDB" id="A0A4W3IB19"/>
<dbReference type="Ensembl" id="ENSCMIT00000018499.1">
    <property type="protein sequence ID" value="ENSCMIP00000018154.1"/>
    <property type="gene ID" value="ENSCMIG00000008575.1"/>
</dbReference>
<reference evidence="1" key="4">
    <citation type="submission" date="2025-08" db="UniProtKB">
        <authorList>
            <consortium name="Ensembl"/>
        </authorList>
    </citation>
    <scope>IDENTIFICATION</scope>
</reference>
<reference evidence="1" key="5">
    <citation type="submission" date="2025-09" db="UniProtKB">
        <authorList>
            <consortium name="Ensembl"/>
        </authorList>
    </citation>
    <scope>IDENTIFICATION</scope>
</reference>
<keyword evidence="2" id="KW-1185">Reference proteome</keyword>
<name>A0A4W3IB19_CALMI</name>
<accession>A0A4W3IB19</accession>
<sequence>MNPRDVGSSRAVHVELTSQQRRLRHLRSIAARNVVNKNGFHLLDTYFSLHLCDDMKIFKGKLNYGVKFA</sequence>
<evidence type="ECO:0000313" key="2">
    <source>
        <dbReference type="Proteomes" id="UP000314986"/>
    </source>
</evidence>
<reference evidence="2" key="2">
    <citation type="journal article" date="2007" name="PLoS Biol.">
        <title>Survey sequencing and comparative analysis of the elephant shark (Callorhinchus milii) genome.</title>
        <authorList>
            <person name="Venkatesh B."/>
            <person name="Kirkness E.F."/>
            <person name="Loh Y.H."/>
            <person name="Halpern A.L."/>
            <person name="Lee A.P."/>
            <person name="Johnson J."/>
            <person name="Dandona N."/>
            <person name="Viswanathan L.D."/>
            <person name="Tay A."/>
            <person name="Venter J.C."/>
            <person name="Strausberg R.L."/>
            <person name="Brenner S."/>
        </authorList>
    </citation>
    <scope>NUCLEOTIDE SEQUENCE [LARGE SCALE GENOMIC DNA]</scope>
</reference>
<dbReference type="Proteomes" id="UP000314986">
    <property type="component" value="Unassembled WGS sequence"/>
</dbReference>
<reference evidence="2" key="1">
    <citation type="journal article" date="2006" name="Science">
        <title>Ancient noncoding elements conserved in the human genome.</title>
        <authorList>
            <person name="Venkatesh B."/>
            <person name="Kirkness E.F."/>
            <person name="Loh Y.H."/>
            <person name="Halpern A.L."/>
            <person name="Lee A.P."/>
            <person name="Johnson J."/>
            <person name="Dandona N."/>
            <person name="Viswanathan L.D."/>
            <person name="Tay A."/>
            <person name="Venter J.C."/>
            <person name="Strausberg R.L."/>
            <person name="Brenner S."/>
        </authorList>
    </citation>
    <scope>NUCLEOTIDE SEQUENCE [LARGE SCALE GENOMIC DNA]</scope>
</reference>
<reference evidence="2" key="3">
    <citation type="journal article" date="2014" name="Nature">
        <title>Elephant shark genome provides unique insights into gnathostome evolution.</title>
        <authorList>
            <consortium name="International Elephant Shark Genome Sequencing Consortium"/>
            <person name="Venkatesh B."/>
            <person name="Lee A.P."/>
            <person name="Ravi V."/>
            <person name="Maurya A.K."/>
            <person name="Lian M.M."/>
            <person name="Swann J.B."/>
            <person name="Ohta Y."/>
            <person name="Flajnik M.F."/>
            <person name="Sutoh Y."/>
            <person name="Kasahara M."/>
            <person name="Hoon S."/>
            <person name="Gangu V."/>
            <person name="Roy S.W."/>
            <person name="Irimia M."/>
            <person name="Korzh V."/>
            <person name="Kondrychyn I."/>
            <person name="Lim Z.W."/>
            <person name="Tay B.H."/>
            <person name="Tohari S."/>
            <person name="Kong K.W."/>
            <person name="Ho S."/>
            <person name="Lorente-Galdos B."/>
            <person name="Quilez J."/>
            <person name="Marques-Bonet T."/>
            <person name="Raney B.J."/>
            <person name="Ingham P.W."/>
            <person name="Tay A."/>
            <person name="Hillier L.W."/>
            <person name="Minx P."/>
            <person name="Boehm T."/>
            <person name="Wilson R.K."/>
            <person name="Brenner S."/>
            <person name="Warren W.C."/>
        </authorList>
    </citation>
    <scope>NUCLEOTIDE SEQUENCE [LARGE SCALE GENOMIC DNA]</scope>
</reference>
<dbReference type="GeneTree" id="ENSGT00390000012877"/>
<proteinExistence type="predicted"/>
<protein>
    <submittedName>
        <fullName evidence="1">Uncharacterized protein</fullName>
    </submittedName>
</protein>